<dbReference type="InterPro" id="IPR036770">
    <property type="entry name" value="Ankyrin_rpt-contain_sf"/>
</dbReference>
<evidence type="ECO:0000313" key="4">
    <source>
        <dbReference type="EMBL" id="OQR89414.1"/>
    </source>
</evidence>
<proteinExistence type="predicted"/>
<dbReference type="PROSITE" id="PS50088">
    <property type="entry name" value="ANK_REPEAT"/>
    <property type="match status" value="2"/>
</dbReference>
<dbReference type="GO" id="GO:0005634">
    <property type="term" value="C:nucleus"/>
    <property type="evidence" value="ECO:0007669"/>
    <property type="project" value="TreeGrafter"/>
</dbReference>
<keyword evidence="5" id="KW-1185">Reference proteome</keyword>
<dbReference type="Proteomes" id="UP000243217">
    <property type="component" value="Unassembled WGS sequence"/>
</dbReference>
<dbReference type="PANTHER" id="PTHR24201:SF2">
    <property type="entry name" value="ANKYRIN REPEAT DOMAIN-CONTAINING PROTEIN 42"/>
    <property type="match status" value="1"/>
</dbReference>
<name>A0A1V9YUA5_9STRA</name>
<feature type="repeat" description="ANK" evidence="3">
    <location>
        <begin position="287"/>
        <end position="319"/>
    </location>
</feature>
<dbReference type="OrthoDB" id="194358at2759"/>
<evidence type="ECO:0000256" key="1">
    <source>
        <dbReference type="ARBA" id="ARBA00022737"/>
    </source>
</evidence>
<evidence type="ECO:0000256" key="3">
    <source>
        <dbReference type="PROSITE-ProRule" id="PRU00023"/>
    </source>
</evidence>
<dbReference type="AlphaFoldDB" id="A0A1V9YUA5"/>
<keyword evidence="1" id="KW-0677">Repeat</keyword>
<dbReference type="PANTHER" id="PTHR24201">
    <property type="entry name" value="ANK_REP_REGION DOMAIN-CONTAINING PROTEIN"/>
    <property type="match status" value="1"/>
</dbReference>
<dbReference type="SUPFAM" id="SSF48403">
    <property type="entry name" value="Ankyrin repeat"/>
    <property type="match status" value="1"/>
</dbReference>
<organism evidence="4 5">
    <name type="scientific">Thraustotheca clavata</name>
    <dbReference type="NCBI Taxonomy" id="74557"/>
    <lineage>
        <taxon>Eukaryota</taxon>
        <taxon>Sar</taxon>
        <taxon>Stramenopiles</taxon>
        <taxon>Oomycota</taxon>
        <taxon>Saprolegniomycetes</taxon>
        <taxon>Saprolegniales</taxon>
        <taxon>Achlyaceae</taxon>
        <taxon>Thraustotheca</taxon>
    </lineage>
</organism>
<feature type="non-terminal residue" evidence="4">
    <location>
        <position position="376"/>
    </location>
</feature>
<dbReference type="InterPro" id="IPR050776">
    <property type="entry name" value="Ank_Repeat/CDKN_Inhibitor"/>
</dbReference>
<dbReference type="Pfam" id="PF12796">
    <property type="entry name" value="Ank_2"/>
    <property type="match status" value="2"/>
</dbReference>
<reference evidence="4 5" key="1">
    <citation type="journal article" date="2014" name="Genome Biol. Evol.">
        <title>The secreted proteins of Achlya hypogyna and Thraustotheca clavata identify the ancestral oomycete secretome and reveal gene acquisitions by horizontal gene transfer.</title>
        <authorList>
            <person name="Misner I."/>
            <person name="Blouin N."/>
            <person name="Leonard G."/>
            <person name="Richards T.A."/>
            <person name="Lane C.E."/>
        </authorList>
    </citation>
    <scope>NUCLEOTIDE SEQUENCE [LARGE SCALE GENOMIC DNA]</scope>
    <source>
        <strain evidence="4 5">ATCC 34112</strain>
    </source>
</reference>
<comment type="caution">
    <text evidence="4">The sequence shown here is derived from an EMBL/GenBank/DDBJ whole genome shotgun (WGS) entry which is preliminary data.</text>
</comment>
<evidence type="ECO:0000313" key="5">
    <source>
        <dbReference type="Proteomes" id="UP000243217"/>
    </source>
</evidence>
<dbReference type="Gene3D" id="1.25.40.20">
    <property type="entry name" value="Ankyrin repeat-containing domain"/>
    <property type="match status" value="2"/>
</dbReference>
<dbReference type="PROSITE" id="PS50297">
    <property type="entry name" value="ANK_REP_REGION"/>
    <property type="match status" value="1"/>
</dbReference>
<protein>
    <submittedName>
        <fullName evidence="4">Uncharacterized protein</fullName>
    </submittedName>
</protein>
<keyword evidence="2 3" id="KW-0040">ANK repeat</keyword>
<gene>
    <name evidence="4" type="ORF">THRCLA_09754</name>
</gene>
<evidence type="ECO:0000256" key="2">
    <source>
        <dbReference type="ARBA" id="ARBA00023043"/>
    </source>
</evidence>
<accession>A0A1V9YUA5</accession>
<dbReference type="InterPro" id="IPR002110">
    <property type="entry name" value="Ankyrin_rpt"/>
</dbReference>
<feature type="repeat" description="ANK" evidence="3">
    <location>
        <begin position="206"/>
        <end position="238"/>
    </location>
</feature>
<sequence length="376" mass="42413">MYSQLKHLAGTIKPDDPTLFSGIYADKKEWAPNEVRALAYMTPSNLGPADTKGLYHLRSIKHKYPIPGTQLLRERQREIAATAQKKLIFLKSSNQPKHQASRAAHEDCLHTLEQGKLNYMASNLLRTLEENEHALNKDKKARQIRLTTLQGDIKLVERFWQCLFNGQTRLACLMVTQHEFIDVNLPVLYNIEKKNISIESGRSFELALTPLMAAARLHNVEVVKALLANGADSQLYTANDDTALHFAMRDVESSNQSIKWAVSAKRACIIVEQLLLHQALPNHQNSHGSAVLHDCARLGQKEAIEHLIKFDANVHLKDLNGNSPLDLAKANGYYDLWCFMATHKVIENAREDCALRSLYRSHSSMPGKLNLSWSPP</sequence>
<dbReference type="STRING" id="74557.A0A1V9YUA5"/>
<dbReference type="EMBL" id="JNBS01002752">
    <property type="protein sequence ID" value="OQR89414.1"/>
    <property type="molecule type" value="Genomic_DNA"/>
</dbReference>
<dbReference type="SMART" id="SM00248">
    <property type="entry name" value="ANK"/>
    <property type="match status" value="4"/>
</dbReference>